<dbReference type="EMBL" id="MN740273">
    <property type="protein sequence ID" value="QHT97221.1"/>
    <property type="molecule type" value="Genomic_DNA"/>
</dbReference>
<evidence type="ECO:0000313" key="1">
    <source>
        <dbReference type="EMBL" id="QHT97221.1"/>
    </source>
</evidence>
<protein>
    <submittedName>
        <fullName evidence="1">Uncharacterized protein</fullName>
    </submittedName>
</protein>
<proteinExistence type="predicted"/>
<organism evidence="1">
    <name type="scientific">viral metagenome</name>
    <dbReference type="NCBI Taxonomy" id="1070528"/>
    <lineage>
        <taxon>unclassified sequences</taxon>
        <taxon>metagenomes</taxon>
        <taxon>organismal metagenomes</taxon>
    </lineage>
</organism>
<sequence>MDPYKVTYITINSDFDIKNKTNLYDDIVSYKTNSKLDLDLNNSKIELDKKYENLYKKCDGLNLNCYIFIGKITPEIIEILEKIEVSKNYLLNEDENRILENFFNYDYKKIWGDLNNYNKIKFIDSYIKHDDTINFIKTTICYKLNNFETAQNQLFMEQILLTCALDKNNYMKLDNSLTEIDIKPEDIIIQNIIKKLFKRRIKLNYENIKFELLSYGYTKSDLDEFFEKYLSDITNLKIDDIKTDNKLKLYINDYITNPILGHHYFTYNLTNIYINNYILNYLDPNYTGYDTNLNEIKHNLDESYNNKILNSIGNIKNNEIYIYNFKNIHQYILDKNIFDLEESLDSIKYFQGFISKYFPKINYENHIEFLNTKVTDTSYIKNSELYTKVIDAKTDIYSIIDDRLKYFTDIDVVIKNKKMIQLTIGYDLNLPIDIDIVSLFNDIRLSYDVPFVKLKDPNTKEIVYKIYKNITKFKNDKYIISKNQLINWINNNTYEFSNEIFSPIKGLPKSINYKLKLLDLIGTDENIGTIVKKNYFEDELISLELQSENLVTVNLEQIKVKKEDYEINDVIEFYNYETLYGDIEISKKGLLDLKINFANQNYIINNDITYKAIEKFNSFIDILKNIEYFKTYTNIILPIDKNVYKLNTNFYNSEITYNNLLLNIGINNSIVLEYDKIKDLVTTFFPYISFINELFYENQNIEYLSQGEDGNIWLEGTIKNVLENDRYDITLKDLKRGDKVLNNIDNKFIRVKGDLNYRKTINIVYKRISDFNDVPPLKQLIYKLRNLDKNVIFNRVIRQYDIPIEKAKSIIAEVLNISSITSVDTISKLSNKQFQIGINIKIHYLEPTNDKTNNYFKVYVDGFKSVKELDDIKAFLTIFFKTYLAIEDKESNRNFIDTYSDYINISDSEKINKKIIETSTKLDQDETVTLTSNYDDDLSNLLDDSDSSDDEDELDETPIFDSVKPVVEKIELEDTMGKISDFELIQSETKNPILKALYDNDNKLFDWISLNGKRYSKICQNGRYPIILNDEKKDYIDKHFPKSYYEFNSDIECSNETPKDKFNIKTKCSAIKWGSSHENQNWYICPKIWDLQDRISLNISDLKFKGLGYDLEPSEGKRLYGTNYLKTDFESSKIWRIDKTTGKDIIFFGPTYKGRGVVKNMKNVSSVASLLLEDSLNKKTRYSYPGFLKSNVHPDGLAVPCCFQGNSKNIASVFSNEYEDINELNDYIQGSDKSLEQNRLGLLPKQLSLYFNLNEEDYKTGALNLKSTYYLRLGIKQSHNSFFSLIASLKYDELFENADEEIINLMINNITEYEFKTLNLGNLEEKFIDDIETITPYQNYLEYILSDEKKNWIYFYDFLTRPQSWLFRNGLILVILEQKENNTYELQCPYFMNTDWYSNTSAISIVLKINDTFEPIFLYKKSNYPIKIFEKEQSNIEFFYDNIKQCIEQNNITQNLLLNVNSQNIKLSQSLSIKELLNKIKMLKQKLNADLQTADKKTQIEINKNLDDYKISRYILNIQNKIIGILTKNLTIIPCKPSALTRQPLEINKHYLYIHELKHLIYANHMTLNLTKLSELLEYNIKPIEKIINSDDKVVSLKLHTGHIIPTKQTEKTILDDIDYNNISNNDNLENIDKKISNYTKYSNIYFYKKKNNLYQVIEILNKIRILYSDPSKEINKFYMNNDYLKGIILKNGLLLTIESIKYDLIDREKTSQYLNIDLIEKTNNYKIIDYEHSIKNYFEIVKLSDNLLHNTPIRNLMNSNKHIIAVLLEDASVLDLHTAFKINTKKNGDYLIDSIIYNDIGNYIEEIKPKLYESDFIDDRIKYIKQINYKQNIYTKIKKTIASFLQLTENIGLKEYIKTQLNSKGKTITQKRITVYYLIEKLFSFIAKNIIITQEEFNKIITYNEIPEYNIINAEKCNNLTSEQDKELLIKETEVNLFNKMWLKYEPKYLNIIKDNIKLKEYLESVSITPEDNIKNIELFFDNLYTTINADSKTDIIIQEKLEQIQKTVVVVNNLIENIVKNKYFKCKYNIYTINSSKNNLFDIFFNNFLEDIVRNKFKRYQILENIKLVDEDIKYFSTKDEIIFYNIDMEAAQINELYITIKKKYYKNIQNIDEAQPIEIKYVLPEKSDFKYKDKYLINKHSKNLTYKINNLVDNFKLNNFKSKINHLEPLNEIDYKHISDYLDIINTNRSKKNFNKTQNYTYNLQPKKKNLLF</sequence>
<accession>A0A6C0IVA4</accession>
<reference evidence="1" key="1">
    <citation type="journal article" date="2020" name="Nature">
        <title>Giant virus diversity and host interactions through global metagenomics.</title>
        <authorList>
            <person name="Schulz F."/>
            <person name="Roux S."/>
            <person name="Paez-Espino D."/>
            <person name="Jungbluth S."/>
            <person name="Walsh D.A."/>
            <person name="Denef V.J."/>
            <person name="McMahon K.D."/>
            <person name="Konstantinidis K.T."/>
            <person name="Eloe-Fadrosh E.A."/>
            <person name="Kyrpides N.C."/>
            <person name="Woyke T."/>
        </authorList>
    </citation>
    <scope>NUCLEOTIDE SEQUENCE</scope>
    <source>
        <strain evidence="1">GVMAG-M-3300025138-11</strain>
    </source>
</reference>
<name>A0A6C0IVA4_9ZZZZ</name>